<keyword evidence="2" id="KW-0597">Phosphoprotein</keyword>
<reference evidence="10" key="1">
    <citation type="submission" date="2019-03" db="EMBL/GenBank/DDBJ databases">
        <title>Improved annotation for the trematode Fasciola hepatica.</title>
        <authorList>
            <person name="Choi Y.-J."/>
            <person name="Martin J."/>
            <person name="Mitreva M."/>
        </authorList>
    </citation>
    <scope>NUCLEOTIDE SEQUENCE [LARGE SCALE GENOMIC DNA]</scope>
</reference>
<accession>A0A4E0RES2</accession>
<dbReference type="PROSITE" id="PS00889">
    <property type="entry name" value="CNMP_BINDING_2"/>
    <property type="match status" value="1"/>
</dbReference>
<feature type="binding site" evidence="7">
    <location>
        <position position="279"/>
    </location>
    <ligand>
        <name>3',5'-cyclic AMP</name>
        <dbReference type="ChEBI" id="CHEBI:58165"/>
        <label>2</label>
    </ligand>
</feature>
<dbReference type="AlphaFoldDB" id="A0A4E0RES2"/>
<evidence type="ECO:0000256" key="7">
    <source>
        <dbReference type="PIRSR" id="PIRSR000548-1"/>
    </source>
</evidence>
<evidence type="ECO:0000256" key="8">
    <source>
        <dbReference type="SAM" id="MobiDB-lite"/>
    </source>
</evidence>
<evidence type="ECO:0000256" key="6">
    <source>
        <dbReference type="ARBA" id="ARBA00023149"/>
    </source>
</evidence>
<dbReference type="GO" id="GO:0034236">
    <property type="term" value="F:protein kinase A catalytic subunit binding"/>
    <property type="evidence" value="ECO:0007669"/>
    <property type="project" value="TreeGrafter"/>
</dbReference>
<dbReference type="InterPro" id="IPR018490">
    <property type="entry name" value="cNMP-bd_dom_sf"/>
</dbReference>
<dbReference type="InterPro" id="IPR014710">
    <property type="entry name" value="RmlC-like_jellyroll"/>
</dbReference>
<name>A0A4E0RES2_FASHE</name>
<keyword evidence="4" id="KW-0677">Repeat</keyword>
<dbReference type="Gene3D" id="2.60.120.10">
    <property type="entry name" value="Jelly Rolls"/>
    <property type="match status" value="2"/>
</dbReference>
<evidence type="ECO:0000256" key="4">
    <source>
        <dbReference type="ARBA" id="ARBA00022737"/>
    </source>
</evidence>
<feature type="domain" description="Cyclic nucleotide-binding" evidence="9">
    <location>
        <begin position="199"/>
        <end position="320"/>
    </location>
</feature>
<evidence type="ECO:0000313" key="11">
    <source>
        <dbReference type="Proteomes" id="UP000230066"/>
    </source>
</evidence>
<organism evidence="10 11">
    <name type="scientific">Fasciola hepatica</name>
    <name type="common">Liver fluke</name>
    <dbReference type="NCBI Taxonomy" id="6192"/>
    <lineage>
        <taxon>Eukaryota</taxon>
        <taxon>Metazoa</taxon>
        <taxon>Spiralia</taxon>
        <taxon>Lophotrochozoa</taxon>
        <taxon>Platyhelminthes</taxon>
        <taxon>Trematoda</taxon>
        <taxon>Digenea</taxon>
        <taxon>Plagiorchiida</taxon>
        <taxon>Echinostomata</taxon>
        <taxon>Echinostomatoidea</taxon>
        <taxon>Fasciolidae</taxon>
        <taxon>Fasciola</taxon>
    </lineage>
</organism>
<evidence type="ECO:0000256" key="2">
    <source>
        <dbReference type="ARBA" id="ARBA00022553"/>
    </source>
</evidence>
<feature type="domain" description="Cyclic nucleotide-binding" evidence="9">
    <location>
        <begin position="77"/>
        <end position="196"/>
    </location>
</feature>
<dbReference type="PROSITE" id="PS50042">
    <property type="entry name" value="CNMP_BINDING_3"/>
    <property type="match status" value="2"/>
</dbReference>
<dbReference type="PIRSF" id="PIRSF000548">
    <property type="entry name" value="PK_regulatory"/>
    <property type="match status" value="1"/>
</dbReference>
<feature type="binding site" evidence="7">
    <location>
        <position position="155"/>
    </location>
    <ligand>
        <name>3',5'-cyclic AMP</name>
        <dbReference type="ChEBI" id="CHEBI:58165"/>
        <label>1</label>
    </ligand>
</feature>
<dbReference type="GO" id="GO:0005829">
    <property type="term" value="C:cytosol"/>
    <property type="evidence" value="ECO:0007669"/>
    <property type="project" value="TreeGrafter"/>
</dbReference>
<dbReference type="SUPFAM" id="SSF51206">
    <property type="entry name" value="cAMP-binding domain-like"/>
    <property type="match status" value="2"/>
</dbReference>
<dbReference type="InterPro" id="IPR012198">
    <property type="entry name" value="cAMP_dep_PK_reg_su"/>
</dbReference>
<evidence type="ECO:0000256" key="1">
    <source>
        <dbReference type="ARBA" id="ARBA00005753"/>
    </source>
</evidence>
<comment type="similarity">
    <text evidence="1">Belongs to the cAMP-dependent kinase regulatory chain family.</text>
</comment>
<gene>
    <name evidence="10" type="ORF">D915_002983</name>
</gene>
<evidence type="ECO:0000259" key="9">
    <source>
        <dbReference type="PROSITE" id="PS50042"/>
    </source>
</evidence>
<dbReference type="Proteomes" id="UP000230066">
    <property type="component" value="Unassembled WGS sequence"/>
</dbReference>
<dbReference type="Pfam" id="PF00027">
    <property type="entry name" value="cNMP_binding"/>
    <property type="match status" value="2"/>
</dbReference>
<keyword evidence="6 7" id="KW-0114">cAMP</keyword>
<evidence type="ECO:0000313" key="10">
    <source>
        <dbReference type="EMBL" id="THD26053.1"/>
    </source>
</evidence>
<dbReference type="PANTHER" id="PTHR11635:SF152">
    <property type="entry name" value="CAMP-DEPENDENT PROTEIN KINASE TYPE I REGULATORY SUBUNIT-RELATED"/>
    <property type="match status" value="1"/>
</dbReference>
<comment type="caution">
    <text evidence="10">The sequence shown here is derived from an EMBL/GenBank/DDBJ whole genome shotgun (WGS) entry which is preliminary data.</text>
</comment>
<protein>
    <submittedName>
        <fullName evidence="10">cAMP-dependent protein kinase type II-alpha regulatory subunit</fullName>
    </submittedName>
</protein>
<keyword evidence="5 7" id="KW-0547">Nucleotide-binding</keyword>
<dbReference type="EMBL" id="JXXN02000882">
    <property type="protein sequence ID" value="THD26053.1"/>
    <property type="molecule type" value="Genomic_DNA"/>
</dbReference>
<dbReference type="GO" id="GO:0005952">
    <property type="term" value="C:cAMP-dependent protein kinase complex"/>
    <property type="evidence" value="ECO:0007669"/>
    <property type="project" value="InterPro"/>
</dbReference>
<dbReference type="GO" id="GO:0004862">
    <property type="term" value="F:cAMP-dependent protein kinase inhibitor activity"/>
    <property type="evidence" value="ECO:0007669"/>
    <property type="project" value="TreeGrafter"/>
</dbReference>
<dbReference type="InterPro" id="IPR018488">
    <property type="entry name" value="cNMP-bd_CS"/>
</dbReference>
<dbReference type="InterPro" id="IPR000595">
    <property type="entry name" value="cNMP-bd_dom"/>
</dbReference>
<dbReference type="SMART" id="SM00100">
    <property type="entry name" value="cNMP"/>
    <property type="match status" value="2"/>
</dbReference>
<feature type="binding site" evidence="7">
    <location>
        <position position="146"/>
    </location>
    <ligand>
        <name>3',5'-cyclic AMP</name>
        <dbReference type="ChEBI" id="CHEBI:58165"/>
        <label>1</label>
    </ligand>
</feature>
<dbReference type="GO" id="GO:0030552">
    <property type="term" value="F:cAMP binding"/>
    <property type="evidence" value="ECO:0007669"/>
    <property type="project" value="UniProtKB-KW"/>
</dbReference>
<dbReference type="PRINTS" id="PR00103">
    <property type="entry name" value="CAMPKINASE"/>
</dbReference>
<dbReference type="InterPro" id="IPR050503">
    <property type="entry name" value="cAMP-dep_PK_reg_su-like"/>
</dbReference>
<feature type="binding site" evidence="7">
    <location>
        <position position="270"/>
    </location>
    <ligand>
        <name>3',5'-cyclic AMP</name>
        <dbReference type="ChEBI" id="CHEBI:58165"/>
        <label>2</label>
    </ligand>
</feature>
<evidence type="ECO:0000256" key="5">
    <source>
        <dbReference type="ARBA" id="ARBA00022741"/>
    </source>
</evidence>
<keyword evidence="3 7" id="KW-0116">cAMP-binding</keyword>
<sequence>MEKSATGNRPRKPADSEKEEDEEPMPTPPRYVGRRAGLAAESCGPEKDGKSSRGRVVHPKTEVQRLRSAQPTKNILLFRCFDDDQMKDFIDATFEQHFSPGEKVITLDEYGDKFYVIEKRVFDIIVKIQGEEKAVGKYDNKGSFWELVLMYNTPRAATILATNEGVLWAMTCEVFRSIVLKRAFEKHRMYKELLNQVTMLESLSAHELMGIADALKALIFEDGAPILKQGDSGDEMFSVEDREVVIKMKSIDESEEKELPRIEKGGYFGELALLTSHSRAASAYAAGRTKFPVIDVGSFERLLGPCLSILQGNTDGCEQKLKSFFGSLDKVPELQS</sequence>
<feature type="region of interest" description="Disordered" evidence="8">
    <location>
        <begin position="1"/>
        <end position="66"/>
    </location>
</feature>
<evidence type="ECO:0000256" key="3">
    <source>
        <dbReference type="ARBA" id="ARBA00022566"/>
    </source>
</evidence>
<keyword evidence="11" id="KW-1185">Reference proteome</keyword>
<dbReference type="PANTHER" id="PTHR11635">
    <property type="entry name" value="CAMP-DEPENDENT PROTEIN KINASE REGULATORY CHAIN"/>
    <property type="match status" value="1"/>
</dbReference>
<dbReference type="CDD" id="cd00038">
    <property type="entry name" value="CAP_ED"/>
    <property type="match status" value="2"/>
</dbReference>
<proteinExistence type="inferred from homology"/>